<accession>A0A1A8VLA4</accession>
<dbReference type="EMBL" id="FLQV01000091">
    <property type="protein sequence ID" value="SBS81079.1"/>
    <property type="molecule type" value="Genomic_DNA"/>
</dbReference>
<gene>
    <name evidence="1" type="ORF">POVCU1_004560</name>
</gene>
<sequence>MRTMRGCNVADAISTVFQIKNHKCVTHIPDCYICTTVMINTRLYCSIPVDALRKSYYLVLRTALQFER</sequence>
<dbReference type="Proteomes" id="UP000078546">
    <property type="component" value="Unassembled WGS sequence"/>
</dbReference>
<evidence type="ECO:0000313" key="2">
    <source>
        <dbReference type="Proteomes" id="UP000078546"/>
    </source>
</evidence>
<protein>
    <submittedName>
        <fullName evidence="1">Uncharacterized protein</fullName>
    </submittedName>
</protein>
<name>A0A1A8VLA4_PLAOA</name>
<proteinExistence type="predicted"/>
<organism evidence="1 2">
    <name type="scientific">Plasmodium ovale curtisi</name>
    <dbReference type="NCBI Taxonomy" id="864141"/>
    <lineage>
        <taxon>Eukaryota</taxon>
        <taxon>Sar</taxon>
        <taxon>Alveolata</taxon>
        <taxon>Apicomplexa</taxon>
        <taxon>Aconoidasida</taxon>
        <taxon>Haemosporida</taxon>
        <taxon>Plasmodiidae</taxon>
        <taxon>Plasmodium</taxon>
        <taxon>Plasmodium (Plasmodium)</taxon>
    </lineage>
</organism>
<dbReference type="AlphaFoldDB" id="A0A1A8VLA4"/>
<reference evidence="2" key="1">
    <citation type="submission" date="2016-05" db="EMBL/GenBank/DDBJ databases">
        <authorList>
            <person name="Naeem Raeece"/>
        </authorList>
    </citation>
    <scope>NUCLEOTIDE SEQUENCE [LARGE SCALE GENOMIC DNA]</scope>
</reference>
<evidence type="ECO:0000313" key="1">
    <source>
        <dbReference type="EMBL" id="SBS81079.1"/>
    </source>
</evidence>